<dbReference type="EMBL" id="LYDR01000144">
    <property type="protein sequence ID" value="ODA29144.1"/>
    <property type="molecule type" value="Genomic_DNA"/>
</dbReference>
<dbReference type="RefSeq" id="WP_013109749.1">
    <property type="nucleotide sequence ID" value="NZ_LYDR01000144.1"/>
</dbReference>
<dbReference type="Gene3D" id="1.10.10.10">
    <property type="entry name" value="Winged helix-like DNA-binding domain superfamily/Winged helix DNA-binding domain"/>
    <property type="match status" value="1"/>
</dbReference>
<evidence type="ECO:0000256" key="2">
    <source>
        <dbReference type="ARBA" id="ARBA00023012"/>
    </source>
</evidence>
<keyword evidence="11" id="KW-1185">Reference proteome</keyword>
<dbReference type="PANTHER" id="PTHR48111:SF4">
    <property type="entry name" value="DNA-BINDING DUAL TRANSCRIPTIONAL REGULATOR OMPR"/>
    <property type="match status" value="1"/>
</dbReference>
<dbReference type="GO" id="GO:0005829">
    <property type="term" value="C:cytosol"/>
    <property type="evidence" value="ECO:0007669"/>
    <property type="project" value="TreeGrafter"/>
</dbReference>
<evidence type="ECO:0000256" key="5">
    <source>
        <dbReference type="ARBA" id="ARBA00023163"/>
    </source>
</evidence>
<dbReference type="GO" id="GO:0000976">
    <property type="term" value="F:transcription cis-regulatory region binding"/>
    <property type="evidence" value="ECO:0007669"/>
    <property type="project" value="TreeGrafter"/>
</dbReference>
<dbReference type="Pfam" id="PF00072">
    <property type="entry name" value="Response_reg"/>
    <property type="match status" value="1"/>
</dbReference>
<dbReference type="SUPFAM" id="SSF52172">
    <property type="entry name" value="CheY-like"/>
    <property type="match status" value="1"/>
</dbReference>
<dbReference type="CDD" id="cd00383">
    <property type="entry name" value="trans_reg_C"/>
    <property type="match status" value="1"/>
</dbReference>
<dbReference type="InterPro" id="IPR036388">
    <property type="entry name" value="WH-like_DNA-bd_sf"/>
</dbReference>
<evidence type="ECO:0000259" key="8">
    <source>
        <dbReference type="PROSITE" id="PS50110"/>
    </source>
</evidence>
<dbReference type="OrthoDB" id="272875at2"/>
<feature type="modified residue" description="4-aspartylphosphate" evidence="6">
    <location>
        <position position="54"/>
    </location>
</feature>
<dbReference type="SMART" id="SM00448">
    <property type="entry name" value="REC"/>
    <property type="match status" value="1"/>
</dbReference>
<evidence type="ECO:0000256" key="1">
    <source>
        <dbReference type="ARBA" id="ARBA00022553"/>
    </source>
</evidence>
<feature type="DNA-binding region" description="OmpR/PhoB-type" evidence="7">
    <location>
        <begin position="131"/>
        <end position="227"/>
    </location>
</feature>
<dbReference type="Proteomes" id="UP000094828">
    <property type="component" value="Unassembled WGS sequence"/>
</dbReference>
<dbReference type="STRING" id="1841610.A6X21_10060"/>
<dbReference type="PROSITE" id="PS51755">
    <property type="entry name" value="OMPR_PHOB"/>
    <property type="match status" value="1"/>
</dbReference>
<sequence>MAKPKVLLIEDERSLIDILTYNLEKEGFEVTSASDGQDGLRRAQAMTPDLVILDLMLPVIDGLEVCRQLRSDPKLPNCRILMLTARAEEVDEIVGFNMGADDYVAKPFKVKPLIHRIKALLRRSQAGEQSRDVIVTRGIEIDRINHTARLNGEELHLTPTEFRLLWTLARSPGRPFGRNELMDRCRGEDANALERTIDVHVRSLRQKLGALADIVETVRGVGYRFRAENSEVIAE</sequence>
<dbReference type="GO" id="GO:0000156">
    <property type="term" value="F:phosphorelay response regulator activity"/>
    <property type="evidence" value="ECO:0007669"/>
    <property type="project" value="TreeGrafter"/>
</dbReference>
<evidence type="ECO:0000256" key="6">
    <source>
        <dbReference type="PROSITE-ProRule" id="PRU00169"/>
    </source>
</evidence>
<keyword evidence="2" id="KW-0902">Two-component regulatory system</keyword>
<comment type="caution">
    <text evidence="10">The sequence shown here is derived from an EMBL/GenBank/DDBJ whole genome shotgun (WGS) entry which is preliminary data.</text>
</comment>
<dbReference type="Pfam" id="PF00486">
    <property type="entry name" value="Trans_reg_C"/>
    <property type="match status" value="1"/>
</dbReference>
<feature type="domain" description="OmpR/PhoB-type" evidence="9">
    <location>
        <begin position="131"/>
        <end position="227"/>
    </location>
</feature>
<gene>
    <name evidence="10" type="ORF">A6X21_10060</name>
</gene>
<protein>
    <submittedName>
        <fullName evidence="10">DNA-binding response regulator</fullName>
    </submittedName>
</protein>
<dbReference type="PROSITE" id="PS50110">
    <property type="entry name" value="RESPONSE_REGULATORY"/>
    <property type="match status" value="1"/>
</dbReference>
<evidence type="ECO:0000313" key="10">
    <source>
        <dbReference type="EMBL" id="ODA29144.1"/>
    </source>
</evidence>
<keyword evidence="5" id="KW-0804">Transcription</keyword>
<dbReference type="SMART" id="SM00862">
    <property type="entry name" value="Trans_reg_C"/>
    <property type="match status" value="1"/>
</dbReference>
<dbReference type="GO" id="GO:0006355">
    <property type="term" value="P:regulation of DNA-templated transcription"/>
    <property type="evidence" value="ECO:0007669"/>
    <property type="project" value="InterPro"/>
</dbReference>
<keyword evidence="4 7" id="KW-0238">DNA-binding</keyword>
<dbReference type="FunFam" id="3.40.50.2300:FF:000001">
    <property type="entry name" value="DNA-binding response regulator PhoB"/>
    <property type="match status" value="1"/>
</dbReference>
<evidence type="ECO:0000256" key="4">
    <source>
        <dbReference type="ARBA" id="ARBA00023125"/>
    </source>
</evidence>
<dbReference type="InterPro" id="IPR039420">
    <property type="entry name" value="WalR-like"/>
</dbReference>
<dbReference type="AlphaFoldDB" id="A0A1C3E7E9"/>
<dbReference type="GO" id="GO:0032993">
    <property type="term" value="C:protein-DNA complex"/>
    <property type="evidence" value="ECO:0007669"/>
    <property type="project" value="TreeGrafter"/>
</dbReference>
<dbReference type="InterPro" id="IPR011006">
    <property type="entry name" value="CheY-like_superfamily"/>
</dbReference>
<dbReference type="InterPro" id="IPR016032">
    <property type="entry name" value="Sig_transdc_resp-reg_C-effctor"/>
</dbReference>
<keyword evidence="3" id="KW-0805">Transcription regulation</keyword>
<dbReference type="SUPFAM" id="SSF46894">
    <property type="entry name" value="C-terminal effector domain of the bipartite response regulators"/>
    <property type="match status" value="1"/>
</dbReference>
<evidence type="ECO:0000256" key="7">
    <source>
        <dbReference type="PROSITE-ProRule" id="PRU01091"/>
    </source>
</evidence>
<evidence type="ECO:0000259" key="9">
    <source>
        <dbReference type="PROSITE" id="PS51755"/>
    </source>
</evidence>
<dbReference type="InterPro" id="IPR001867">
    <property type="entry name" value="OmpR/PhoB-type_DNA-bd"/>
</dbReference>
<accession>A0A1C3E7E9</accession>
<name>A0A1C3E7E9_9PLAN</name>
<reference evidence="10 11" key="1">
    <citation type="submission" date="2016-05" db="EMBL/GenBank/DDBJ databases">
        <title>Genomic and physiological characterization of Planctopirus sp. isolated from fresh water lake.</title>
        <authorList>
            <person name="Subhash Y."/>
            <person name="Ramana C."/>
        </authorList>
    </citation>
    <scope>NUCLEOTIDE SEQUENCE [LARGE SCALE GENOMIC DNA]</scope>
    <source>
        <strain evidence="10 11">JC280</strain>
    </source>
</reference>
<dbReference type="PANTHER" id="PTHR48111">
    <property type="entry name" value="REGULATOR OF RPOS"/>
    <property type="match status" value="1"/>
</dbReference>
<feature type="domain" description="Response regulatory" evidence="8">
    <location>
        <begin position="5"/>
        <end position="121"/>
    </location>
</feature>
<dbReference type="InterPro" id="IPR001789">
    <property type="entry name" value="Sig_transdc_resp-reg_receiver"/>
</dbReference>
<evidence type="ECO:0000313" key="11">
    <source>
        <dbReference type="Proteomes" id="UP000094828"/>
    </source>
</evidence>
<dbReference type="Gene3D" id="3.40.50.2300">
    <property type="match status" value="1"/>
</dbReference>
<evidence type="ECO:0000256" key="3">
    <source>
        <dbReference type="ARBA" id="ARBA00023015"/>
    </source>
</evidence>
<proteinExistence type="predicted"/>
<organism evidence="10 11">
    <name type="scientific">Planctopirus hydrillae</name>
    <dbReference type="NCBI Taxonomy" id="1841610"/>
    <lineage>
        <taxon>Bacteria</taxon>
        <taxon>Pseudomonadati</taxon>
        <taxon>Planctomycetota</taxon>
        <taxon>Planctomycetia</taxon>
        <taxon>Planctomycetales</taxon>
        <taxon>Planctomycetaceae</taxon>
        <taxon>Planctopirus</taxon>
    </lineage>
</organism>
<keyword evidence="1 6" id="KW-0597">Phosphoprotein</keyword>